<dbReference type="GO" id="GO:0016651">
    <property type="term" value="F:oxidoreductase activity, acting on NAD(P)H"/>
    <property type="evidence" value="ECO:0007669"/>
    <property type="project" value="InterPro"/>
</dbReference>
<proteinExistence type="inferred from homology"/>
<accession>A0A135SKT7</accession>
<evidence type="ECO:0000313" key="4">
    <source>
        <dbReference type="EMBL" id="KXH36544.1"/>
    </source>
</evidence>
<keyword evidence="2" id="KW-0560">Oxidoreductase</keyword>
<reference evidence="4 5" key="1">
    <citation type="submission" date="2014-02" db="EMBL/GenBank/DDBJ databases">
        <title>The genome sequence of Colletotrichum nymphaeae SA-01.</title>
        <authorList>
            <person name="Baroncelli R."/>
            <person name="Thon M.R."/>
        </authorList>
    </citation>
    <scope>NUCLEOTIDE SEQUENCE [LARGE SCALE GENOMIC DNA]</scope>
    <source>
        <strain evidence="4 5">SA-01</strain>
    </source>
</reference>
<dbReference type="OrthoDB" id="3233595at2759"/>
<comment type="caution">
    <text evidence="4">The sequence shown here is derived from an EMBL/GenBank/DDBJ whole genome shotgun (WGS) entry which is preliminary data.</text>
</comment>
<dbReference type="SUPFAM" id="SSF51735">
    <property type="entry name" value="NAD(P)-binding Rossmann-fold domains"/>
    <property type="match status" value="1"/>
</dbReference>
<dbReference type="CDD" id="cd08249">
    <property type="entry name" value="enoyl_reductase_like"/>
    <property type="match status" value="1"/>
</dbReference>
<sequence length="324" mass="34418">MKEAIFDGRLKVEIHDVPIPAPGPGQILIKTFISGTNPRDWKVPKVWASHLPPLNHGDDIAGVVQTVGDGVLGFKTGDRVAAFHEMNTPHGSYAEYSIAWAQSTFLIPDKTSFEEAATIPLAAMTAALALYQKLDLPLPWNPAKASLPLLVNGGATAVGAFAIKLATLSNIHPIIAVAGSGCPYVETLVNKENGDVPGGQPIINALDGVSEEQTVRTVAKALAPGGKISVFLQTSPSDIKAEILYTMVGTVHASNGTPGSPLGDKEFGSVFYRFFGLGLEEGWFKGHPYEVLPEGLASLEEALKDLEAGKVSAKKYLLRIEDTK</sequence>
<evidence type="ECO:0000256" key="1">
    <source>
        <dbReference type="ARBA" id="ARBA00008072"/>
    </source>
</evidence>
<protein>
    <submittedName>
        <fullName evidence="4">Alcohol dehydrogenase</fullName>
    </submittedName>
</protein>
<dbReference type="Pfam" id="PF08240">
    <property type="entry name" value="ADH_N"/>
    <property type="match status" value="1"/>
</dbReference>
<evidence type="ECO:0000259" key="3">
    <source>
        <dbReference type="SMART" id="SM00829"/>
    </source>
</evidence>
<comment type="similarity">
    <text evidence="1">Belongs to the zinc-containing alcohol dehydrogenase family.</text>
</comment>
<dbReference type="InterPro" id="IPR036291">
    <property type="entry name" value="NAD(P)-bd_dom_sf"/>
</dbReference>
<dbReference type="InterPro" id="IPR013154">
    <property type="entry name" value="ADH-like_N"/>
</dbReference>
<name>A0A135SKT7_9PEZI</name>
<dbReference type="SUPFAM" id="SSF50129">
    <property type="entry name" value="GroES-like"/>
    <property type="match status" value="1"/>
</dbReference>
<dbReference type="Proteomes" id="UP000070054">
    <property type="component" value="Unassembled WGS sequence"/>
</dbReference>
<organism evidence="4 5">
    <name type="scientific">Colletotrichum nymphaeae SA-01</name>
    <dbReference type="NCBI Taxonomy" id="1460502"/>
    <lineage>
        <taxon>Eukaryota</taxon>
        <taxon>Fungi</taxon>
        <taxon>Dikarya</taxon>
        <taxon>Ascomycota</taxon>
        <taxon>Pezizomycotina</taxon>
        <taxon>Sordariomycetes</taxon>
        <taxon>Hypocreomycetidae</taxon>
        <taxon>Glomerellales</taxon>
        <taxon>Glomerellaceae</taxon>
        <taxon>Colletotrichum</taxon>
        <taxon>Colletotrichum acutatum species complex</taxon>
    </lineage>
</organism>
<dbReference type="AlphaFoldDB" id="A0A135SKT7"/>
<gene>
    <name evidence="4" type="ORF">CNYM01_01440</name>
</gene>
<dbReference type="SMART" id="SM00829">
    <property type="entry name" value="PKS_ER"/>
    <property type="match status" value="1"/>
</dbReference>
<dbReference type="InterPro" id="IPR011032">
    <property type="entry name" value="GroES-like_sf"/>
</dbReference>
<feature type="domain" description="Enoyl reductase (ER)" evidence="3">
    <location>
        <begin position="8"/>
        <end position="317"/>
    </location>
</feature>
<dbReference type="EMBL" id="JEMN01001464">
    <property type="protein sequence ID" value="KXH36544.1"/>
    <property type="molecule type" value="Genomic_DNA"/>
</dbReference>
<evidence type="ECO:0000256" key="2">
    <source>
        <dbReference type="ARBA" id="ARBA00023002"/>
    </source>
</evidence>
<dbReference type="InterPro" id="IPR047122">
    <property type="entry name" value="Trans-enoyl_RdTase-like"/>
</dbReference>
<dbReference type="PANTHER" id="PTHR45348">
    <property type="entry name" value="HYPOTHETICAL OXIDOREDUCTASE (EUROFUNG)"/>
    <property type="match status" value="1"/>
</dbReference>
<dbReference type="Gene3D" id="3.90.180.10">
    <property type="entry name" value="Medium-chain alcohol dehydrogenases, catalytic domain"/>
    <property type="match status" value="1"/>
</dbReference>
<dbReference type="Gene3D" id="3.40.50.720">
    <property type="entry name" value="NAD(P)-binding Rossmann-like Domain"/>
    <property type="match status" value="1"/>
</dbReference>
<dbReference type="InterPro" id="IPR020843">
    <property type="entry name" value="ER"/>
</dbReference>
<keyword evidence="5" id="KW-1185">Reference proteome</keyword>
<dbReference type="PANTHER" id="PTHR45348:SF5">
    <property type="entry name" value="OXIDOREDUCTASE, PUTATIVE (AFU_ORTHOLOGUE AFUA_8G01420)-RELATED"/>
    <property type="match status" value="1"/>
</dbReference>
<evidence type="ECO:0000313" key="5">
    <source>
        <dbReference type="Proteomes" id="UP000070054"/>
    </source>
</evidence>